<dbReference type="InterPro" id="IPR011055">
    <property type="entry name" value="Dup_hybrid_motif"/>
</dbReference>
<dbReference type="InterPro" id="IPR016047">
    <property type="entry name" value="M23ase_b-sheet_dom"/>
</dbReference>
<dbReference type="AlphaFoldDB" id="A0A6M6JUD8"/>
<dbReference type="Proteomes" id="UP000505377">
    <property type="component" value="Chromosome"/>
</dbReference>
<dbReference type="InterPro" id="IPR050570">
    <property type="entry name" value="Cell_wall_metabolism_enzyme"/>
</dbReference>
<dbReference type="KEGG" id="pbro:HOP40_31700"/>
<protein>
    <submittedName>
        <fullName evidence="2">M23 family metallopeptidase</fullName>
    </submittedName>
</protein>
<dbReference type="Pfam" id="PF01551">
    <property type="entry name" value="Peptidase_M23"/>
    <property type="match status" value="1"/>
</dbReference>
<evidence type="ECO:0000313" key="2">
    <source>
        <dbReference type="EMBL" id="QJY51060.1"/>
    </source>
</evidence>
<proteinExistence type="predicted"/>
<dbReference type="SUPFAM" id="SSF51261">
    <property type="entry name" value="Duplicated hybrid motif"/>
    <property type="match status" value="1"/>
</dbReference>
<dbReference type="PANTHER" id="PTHR21666">
    <property type="entry name" value="PEPTIDASE-RELATED"/>
    <property type="match status" value="1"/>
</dbReference>
<organism evidence="2 3">
    <name type="scientific">Pseudonocardia broussonetiae</name>
    <dbReference type="NCBI Taxonomy" id="2736640"/>
    <lineage>
        <taxon>Bacteria</taxon>
        <taxon>Bacillati</taxon>
        <taxon>Actinomycetota</taxon>
        <taxon>Actinomycetes</taxon>
        <taxon>Pseudonocardiales</taxon>
        <taxon>Pseudonocardiaceae</taxon>
        <taxon>Pseudonocardia</taxon>
    </lineage>
</organism>
<dbReference type="PANTHER" id="PTHR21666:SF270">
    <property type="entry name" value="MUREIN HYDROLASE ACTIVATOR ENVC"/>
    <property type="match status" value="1"/>
</dbReference>
<dbReference type="GO" id="GO:0004222">
    <property type="term" value="F:metalloendopeptidase activity"/>
    <property type="evidence" value="ECO:0007669"/>
    <property type="project" value="TreeGrafter"/>
</dbReference>
<dbReference type="CDD" id="cd12797">
    <property type="entry name" value="M23_peptidase"/>
    <property type="match status" value="1"/>
</dbReference>
<dbReference type="EMBL" id="CP053564">
    <property type="protein sequence ID" value="QJY51060.1"/>
    <property type="molecule type" value="Genomic_DNA"/>
</dbReference>
<feature type="domain" description="M23ase beta-sheet core" evidence="1">
    <location>
        <begin position="125"/>
        <end position="220"/>
    </location>
</feature>
<gene>
    <name evidence="2" type="ORF">HOP40_31700</name>
</gene>
<sequence length="232" mass="23220">MPAAAEGANVLRLGLDELLTPGVPVAQAVAAPLVAEPLAAVAPVAPEPQVVGAADLVKAAEVQRVAAEQAARAAEEARLAEEARVAAEAVAAQSAAQSVVASAAGGVQMLVGRITSGFGARWGSSHQGLDIAAPIGTPIHVPLAGTVISSGPASGFGQWVRVEHADGTVTVYGHISRSHVRVGQSVAAGDVIADVGNEGQSTGPHLHFEVVTPGGTKVNPRPWLDEHGIGLT</sequence>
<reference evidence="2 3" key="1">
    <citation type="submission" date="2020-05" db="EMBL/GenBank/DDBJ databases">
        <authorList>
            <person name="Mo P."/>
        </authorList>
    </citation>
    <scope>NUCLEOTIDE SEQUENCE [LARGE SCALE GENOMIC DNA]</scope>
    <source>
        <strain evidence="2 3">Gen01</strain>
    </source>
</reference>
<evidence type="ECO:0000313" key="3">
    <source>
        <dbReference type="Proteomes" id="UP000505377"/>
    </source>
</evidence>
<name>A0A6M6JUD8_9PSEU</name>
<keyword evidence="3" id="KW-1185">Reference proteome</keyword>
<dbReference type="Gene3D" id="2.70.70.10">
    <property type="entry name" value="Glucose Permease (Domain IIA)"/>
    <property type="match status" value="1"/>
</dbReference>
<evidence type="ECO:0000259" key="1">
    <source>
        <dbReference type="Pfam" id="PF01551"/>
    </source>
</evidence>
<accession>A0A6M6JUD8</accession>